<gene>
    <name evidence="6" type="ORF">SAMN05660493_01370</name>
</gene>
<dbReference type="SUPFAM" id="SSF53383">
    <property type="entry name" value="PLP-dependent transferases"/>
    <property type="match status" value="1"/>
</dbReference>
<dbReference type="Proteomes" id="UP000187261">
    <property type="component" value="Unassembled WGS sequence"/>
</dbReference>
<accession>A0A1U7PVE8</accession>
<dbReference type="RefSeq" id="WP_076782891.1">
    <property type="nucleotide sequence ID" value="NZ_FTPU01000012.1"/>
</dbReference>
<dbReference type="AlphaFoldDB" id="A0A1U7PVE8"/>
<dbReference type="InterPro" id="IPR000653">
    <property type="entry name" value="DegT/StrS_aminotransferase"/>
</dbReference>
<dbReference type="InterPro" id="IPR015422">
    <property type="entry name" value="PyrdxlP-dep_Trfase_small"/>
</dbReference>
<dbReference type="PANTHER" id="PTHR30244">
    <property type="entry name" value="TRANSAMINASE"/>
    <property type="match status" value="1"/>
</dbReference>
<evidence type="ECO:0000313" key="7">
    <source>
        <dbReference type="Proteomes" id="UP000187261"/>
    </source>
</evidence>
<evidence type="ECO:0000313" key="6">
    <source>
        <dbReference type="EMBL" id="SIT96677.1"/>
    </source>
</evidence>
<feature type="modified residue" description="N6-(pyridoxal phosphate)lysine" evidence="4">
    <location>
        <position position="189"/>
    </location>
</feature>
<evidence type="ECO:0000256" key="5">
    <source>
        <dbReference type="RuleBase" id="RU004508"/>
    </source>
</evidence>
<evidence type="ECO:0000256" key="2">
    <source>
        <dbReference type="ARBA" id="ARBA00037999"/>
    </source>
</evidence>
<dbReference type="EMBL" id="FTPU01000012">
    <property type="protein sequence ID" value="SIT96677.1"/>
    <property type="molecule type" value="Genomic_DNA"/>
</dbReference>
<organism evidence="6 7">
    <name type="scientific">Epilithonimonas bovis DSM 19482</name>
    <dbReference type="NCBI Taxonomy" id="1121284"/>
    <lineage>
        <taxon>Bacteria</taxon>
        <taxon>Pseudomonadati</taxon>
        <taxon>Bacteroidota</taxon>
        <taxon>Flavobacteriia</taxon>
        <taxon>Flavobacteriales</taxon>
        <taxon>Weeksellaceae</taxon>
        <taxon>Chryseobacterium group</taxon>
        <taxon>Epilithonimonas</taxon>
    </lineage>
</organism>
<dbReference type="PIRSF" id="PIRSF000390">
    <property type="entry name" value="PLP_StrS"/>
    <property type="match status" value="1"/>
</dbReference>
<dbReference type="Pfam" id="PF01041">
    <property type="entry name" value="DegT_DnrJ_EryC1"/>
    <property type="match status" value="1"/>
</dbReference>
<dbReference type="GO" id="GO:0000271">
    <property type="term" value="P:polysaccharide biosynthetic process"/>
    <property type="evidence" value="ECO:0007669"/>
    <property type="project" value="TreeGrafter"/>
</dbReference>
<dbReference type="Gene3D" id="3.90.1150.10">
    <property type="entry name" value="Aspartate Aminotransferase, domain 1"/>
    <property type="match status" value="1"/>
</dbReference>
<dbReference type="STRING" id="1121284.SAMN05660493_01370"/>
<name>A0A1U7PVE8_9FLAO</name>
<dbReference type="InterPro" id="IPR015421">
    <property type="entry name" value="PyrdxlP-dep_Trfase_major"/>
</dbReference>
<sequence>MIPYLDLKKINEPYEEIVLAKTKKMLDSGWYILGKEVDHFEKNFAKYCGTNYAVGVGNGLDALILIFRAYIELGRLKKGDQILVSANTYIASVLAIILAGLEPKLVDTNLDNYNLDLDVIKKATELRTKGILAVHLYGQITDGTAIRQFADDNGLLLIEDAAQAHGSVENDVKAGAIGHAAGFSFYPGKNLGCLGDGGAVTTSDADLAECIRALRNYGSEKKYYNIYKGINSRLDEIQASVLDEKLKNLDADNNKRRNIARRFINEINNDNVALPYWDGSDNHNFHIFAVRIREREAFQAYLSKNKIQTLIHYPVAVHQQQCMKEFANLQLPVTDKIHNEVLSLPCNQAMTDQEVQYIIDTINSYK</sequence>
<evidence type="ECO:0000256" key="3">
    <source>
        <dbReference type="PIRSR" id="PIRSR000390-1"/>
    </source>
</evidence>
<dbReference type="CDD" id="cd00616">
    <property type="entry name" value="AHBA_syn"/>
    <property type="match status" value="1"/>
</dbReference>
<keyword evidence="7" id="KW-1185">Reference proteome</keyword>
<dbReference type="GO" id="GO:0008483">
    <property type="term" value="F:transaminase activity"/>
    <property type="evidence" value="ECO:0007669"/>
    <property type="project" value="TreeGrafter"/>
</dbReference>
<protein>
    <submittedName>
        <fullName evidence="6">dTDP-4-amino-4,6-dideoxygalactose transaminase</fullName>
    </submittedName>
</protein>
<comment type="similarity">
    <text evidence="2 5">Belongs to the DegT/DnrJ/EryC1 family.</text>
</comment>
<keyword evidence="1 4" id="KW-0663">Pyridoxal phosphate</keyword>
<proteinExistence type="inferred from homology"/>
<feature type="active site" description="Proton acceptor" evidence="3">
    <location>
        <position position="189"/>
    </location>
</feature>
<dbReference type="GO" id="GO:0030170">
    <property type="term" value="F:pyridoxal phosphate binding"/>
    <property type="evidence" value="ECO:0007669"/>
    <property type="project" value="TreeGrafter"/>
</dbReference>
<reference evidence="7" key="1">
    <citation type="submission" date="2016-10" db="EMBL/GenBank/DDBJ databases">
        <authorList>
            <person name="Varghese N."/>
            <person name="Submissions S."/>
        </authorList>
    </citation>
    <scope>NUCLEOTIDE SEQUENCE [LARGE SCALE GENOMIC DNA]</scope>
    <source>
        <strain evidence="7">DSM 19482</strain>
    </source>
</reference>
<dbReference type="OrthoDB" id="9804264at2"/>
<evidence type="ECO:0000256" key="4">
    <source>
        <dbReference type="PIRSR" id="PIRSR000390-2"/>
    </source>
</evidence>
<dbReference type="Gene3D" id="3.40.640.10">
    <property type="entry name" value="Type I PLP-dependent aspartate aminotransferase-like (Major domain)"/>
    <property type="match status" value="1"/>
</dbReference>
<evidence type="ECO:0000256" key="1">
    <source>
        <dbReference type="ARBA" id="ARBA00022898"/>
    </source>
</evidence>
<dbReference type="InterPro" id="IPR015424">
    <property type="entry name" value="PyrdxlP-dep_Trfase"/>
</dbReference>
<dbReference type="PANTHER" id="PTHR30244:SF36">
    <property type="entry name" value="3-OXO-GLUCOSE-6-PHOSPHATE:GLUTAMATE AMINOTRANSFERASE"/>
    <property type="match status" value="1"/>
</dbReference>